<evidence type="ECO:0000256" key="9">
    <source>
        <dbReference type="RuleBase" id="RU369079"/>
    </source>
</evidence>
<keyword evidence="5 9" id="KW-0812">Transmembrane</keyword>
<comment type="caution">
    <text evidence="9">Lacks conserved residue(s) required for the propagation of feature annotation.</text>
</comment>
<dbReference type="PANTHER" id="PTHR35011">
    <property type="entry name" value="2,3-DIKETO-L-GULONATE TRAP TRANSPORTER SMALL PERMEASE PROTEIN YIAM"/>
    <property type="match status" value="1"/>
</dbReference>
<dbReference type="GO" id="GO:0022857">
    <property type="term" value="F:transmembrane transporter activity"/>
    <property type="evidence" value="ECO:0007669"/>
    <property type="project" value="UniProtKB-UniRule"/>
</dbReference>
<keyword evidence="4 9" id="KW-0997">Cell inner membrane</keyword>
<dbReference type="GO" id="GO:0005886">
    <property type="term" value="C:plasma membrane"/>
    <property type="evidence" value="ECO:0007669"/>
    <property type="project" value="UniProtKB-SubCell"/>
</dbReference>
<proteinExistence type="inferred from homology"/>
<evidence type="ECO:0000259" key="10">
    <source>
        <dbReference type="Pfam" id="PF04290"/>
    </source>
</evidence>
<dbReference type="Pfam" id="PF04290">
    <property type="entry name" value="DctQ"/>
    <property type="match status" value="1"/>
</dbReference>
<comment type="subunit">
    <text evidence="9">The complex comprises the extracytoplasmic solute receptor protein and the two transmembrane proteins.</text>
</comment>
<evidence type="ECO:0000256" key="6">
    <source>
        <dbReference type="ARBA" id="ARBA00022989"/>
    </source>
</evidence>
<keyword evidence="6 9" id="KW-1133">Transmembrane helix</keyword>
<feature type="transmembrane region" description="Helical" evidence="9">
    <location>
        <begin position="135"/>
        <end position="157"/>
    </location>
</feature>
<organism evidence="12">
    <name type="scientific">Candidatus Kentrum eta</name>
    <dbReference type="NCBI Taxonomy" id="2126337"/>
    <lineage>
        <taxon>Bacteria</taxon>
        <taxon>Pseudomonadati</taxon>
        <taxon>Pseudomonadota</taxon>
        <taxon>Gammaproteobacteria</taxon>
        <taxon>Candidatus Kentrum</taxon>
    </lineage>
</organism>
<comment type="subcellular location">
    <subcellularLocation>
        <location evidence="1 9">Cell inner membrane</location>
        <topology evidence="1 9">Multi-pass membrane protein</topology>
    </subcellularLocation>
</comment>
<evidence type="ECO:0000256" key="5">
    <source>
        <dbReference type="ARBA" id="ARBA00022692"/>
    </source>
</evidence>
<reference evidence="12" key="1">
    <citation type="submission" date="2019-02" db="EMBL/GenBank/DDBJ databases">
        <authorList>
            <person name="Gruber-Vodicka R. H."/>
            <person name="Seah K. B. B."/>
        </authorList>
    </citation>
    <scope>NUCLEOTIDE SEQUENCE</scope>
    <source>
        <strain evidence="13">BECK_SA2B12</strain>
        <strain evidence="11">BECK_SA2B15</strain>
        <strain evidence="12">BECK_SA2B20</strain>
    </source>
</reference>
<evidence type="ECO:0000313" key="12">
    <source>
        <dbReference type="EMBL" id="VFJ88985.1"/>
    </source>
</evidence>
<dbReference type="InterPro" id="IPR055348">
    <property type="entry name" value="DctQ"/>
</dbReference>
<evidence type="ECO:0000256" key="2">
    <source>
        <dbReference type="ARBA" id="ARBA00022448"/>
    </source>
</evidence>
<name>A0A450UA80_9GAMM</name>
<dbReference type="InterPro" id="IPR007387">
    <property type="entry name" value="TRAP_DctQ"/>
</dbReference>
<accession>A0A450UA80</accession>
<dbReference type="AlphaFoldDB" id="A0A450UA80"/>
<keyword evidence="2 9" id="KW-0813">Transport</keyword>
<keyword evidence="3" id="KW-1003">Cell membrane</keyword>
<feature type="transmembrane region" description="Helical" evidence="9">
    <location>
        <begin position="89"/>
        <end position="115"/>
    </location>
</feature>
<evidence type="ECO:0000313" key="13">
    <source>
        <dbReference type="EMBL" id="VFJ95722.1"/>
    </source>
</evidence>
<dbReference type="EMBL" id="CAADFG010000003">
    <property type="protein sequence ID" value="VFJ87409.1"/>
    <property type="molecule type" value="Genomic_DNA"/>
</dbReference>
<gene>
    <name evidence="11" type="ORF">BECKH772A_GA0070896_1000311</name>
    <name evidence="12" type="ORF">BECKH772B_GA0070898_1000311</name>
    <name evidence="13" type="ORF">BECKH772C_GA0070978_1000311</name>
</gene>
<dbReference type="PANTHER" id="PTHR35011:SF4">
    <property type="entry name" value="SLL1102 PROTEIN"/>
    <property type="match status" value="1"/>
</dbReference>
<evidence type="ECO:0000313" key="11">
    <source>
        <dbReference type="EMBL" id="VFJ87409.1"/>
    </source>
</evidence>
<evidence type="ECO:0000256" key="1">
    <source>
        <dbReference type="ARBA" id="ARBA00004429"/>
    </source>
</evidence>
<feature type="domain" description="Tripartite ATP-independent periplasmic transporters DctQ component" evidence="10">
    <location>
        <begin position="29"/>
        <end position="160"/>
    </location>
</feature>
<evidence type="ECO:0000256" key="4">
    <source>
        <dbReference type="ARBA" id="ARBA00022519"/>
    </source>
</evidence>
<sequence>MLGALRKFSDRFTDVLGYAAGVLTLLVLLNVFYDATARYFFRTGSIALQEMEWHLFSLLFLFGIAYALKEDGHVRVDLIYSRLGPRAKASINLLGAFLFLIPLAVLIIHGSLPFVWEAYQVGEISGDPGGLTHRWLIKAAIPLSFLFLLLTTVGFVIRNLSVFGKSRARN</sequence>
<protein>
    <recommendedName>
        <fullName evidence="9">TRAP transporter small permease protein</fullName>
    </recommendedName>
</protein>
<evidence type="ECO:0000256" key="7">
    <source>
        <dbReference type="ARBA" id="ARBA00023136"/>
    </source>
</evidence>
<evidence type="ECO:0000256" key="3">
    <source>
        <dbReference type="ARBA" id="ARBA00022475"/>
    </source>
</evidence>
<feature type="transmembrane region" description="Helical" evidence="9">
    <location>
        <begin position="12"/>
        <end position="33"/>
    </location>
</feature>
<dbReference type="EMBL" id="CAADFJ010000003">
    <property type="protein sequence ID" value="VFJ95722.1"/>
    <property type="molecule type" value="Genomic_DNA"/>
</dbReference>
<dbReference type="EMBL" id="CAADFI010000003">
    <property type="protein sequence ID" value="VFJ88985.1"/>
    <property type="molecule type" value="Genomic_DNA"/>
</dbReference>
<keyword evidence="7 9" id="KW-0472">Membrane</keyword>
<comment type="similarity">
    <text evidence="8 9">Belongs to the TRAP transporter small permease family.</text>
</comment>
<comment type="function">
    <text evidence="9">Part of the tripartite ATP-independent periplasmic (TRAP) transport system.</text>
</comment>
<evidence type="ECO:0000256" key="8">
    <source>
        <dbReference type="ARBA" id="ARBA00038436"/>
    </source>
</evidence>